<keyword evidence="2" id="KW-1185">Reference proteome</keyword>
<dbReference type="RefSeq" id="WP_379714661.1">
    <property type="nucleotide sequence ID" value="NZ_JBHTBS010000010.1"/>
</dbReference>
<comment type="caution">
    <text evidence="1">The sequence shown here is derived from an EMBL/GenBank/DDBJ whole genome shotgun (WGS) entry which is preliminary data.</text>
</comment>
<evidence type="ECO:0000313" key="1">
    <source>
        <dbReference type="EMBL" id="MFC7338809.1"/>
    </source>
</evidence>
<dbReference type="EMBL" id="JBHTBS010000010">
    <property type="protein sequence ID" value="MFC7338809.1"/>
    <property type="molecule type" value="Genomic_DNA"/>
</dbReference>
<evidence type="ECO:0008006" key="3">
    <source>
        <dbReference type="Google" id="ProtNLM"/>
    </source>
</evidence>
<organism evidence="1 2">
    <name type="scientific">Haloferula chungangensis</name>
    <dbReference type="NCBI Taxonomy" id="1048331"/>
    <lineage>
        <taxon>Bacteria</taxon>
        <taxon>Pseudomonadati</taxon>
        <taxon>Verrucomicrobiota</taxon>
        <taxon>Verrucomicrobiia</taxon>
        <taxon>Verrucomicrobiales</taxon>
        <taxon>Verrucomicrobiaceae</taxon>
        <taxon>Haloferula</taxon>
    </lineage>
</organism>
<dbReference type="Proteomes" id="UP001596472">
    <property type="component" value="Unassembled WGS sequence"/>
</dbReference>
<evidence type="ECO:0000313" key="2">
    <source>
        <dbReference type="Proteomes" id="UP001596472"/>
    </source>
</evidence>
<accession>A0ABW2LBU5</accession>
<proteinExistence type="predicted"/>
<sequence length="197" mass="21380">MSQCLLKLALGLALLVPASSDVIIHHHGVRLLAKPFGIEKRIRLLSIDTIHLAADGSMRLDFTLENSGVKEVLLANPSFSFDIILPDGQWASLGQLCGCLITFPVTEDDQKLKRSYTAEFKSELSSKDLTSYLKQAAANGAPMRLLGHADMTVRSGGKPSFNRKGLKLELDGPVILGAKFAVKKHQTTDSMPKLGAR</sequence>
<gene>
    <name evidence="1" type="ORF">ACFQY0_16555</name>
</gene>
<reference evidence="2" key="1">
    <citation type="journal article" date="2019" name="Int. J. Syst. Evol. Microbiol.">
        <title>The Global Catalogue of Microorganisms (GCM) 10K type strain sequencing project: providing services to taxonomists for standard genome sequencing and annotation.</title>
        <authorList>
            <consortium name="The Broad Institute Genomics Platform"/>
            <consortium name="The Broad Institute Genome Sequencing Center for Infectious Disease"/>
            <person name="Wu L."/>
            <person name="Ma J."/>
        </authorList>
    </citation>
    <scope>NUCLEOTIDE SEQUENCE [LARGE SCALE GENOMIC DNA]</scope>
    <source>
        <strain evidence="2">CGMCC 4.1467</strain>
    </source>
</reference>
<name>A0ABW2LBU5_9BACT</name>
<protein>
    <recommendedName>
        <fullName evidence="3">Late embryogenesis abundant protein LEA-2 subgroup domain-containing protein</fullName>
    </recommendedName>
</protein>